<sequence length="199" mass="22874">MKMVFSLNLFSLLVLIGIVNCSPIQELYWRRLPHKIEGLKGTFLKLALPKEISDGIEKIEISEFYVSILKEDKESLIKKRILINPNRNLSFWNLWFSNLHYIFPAGCELDIPIPEGENLYEIHLGAYRVPGGYYTYLETSVNLKPNESLRLTLYVKGRSLNPTADGIRGSENLLKNRIGLKVTIEQNPSTEELNVCKFE</sequence>
<proteinExistence type="predicted"/>
<dbReference type="OrthoDB" id="332297at2"/>
<protein>
    <submittedName>
        <fullName evidence="1">Uncharacterized protein</fullName>
    </submittedName>
</protein>
<evidence type="ECO:0000313" key="2">
    <source>
        <dbReference type="Proteomes" id="UP000298097"/>
    </source>
</evidence>
<dbReference type="RefSeq" id="WP_135775109.1">
    <property type="nucleotide sequence ID" value="NZ_RQEY01000018.1"/>
</dbReference>
<reference evidence="1" key="1">
    <citation type="journal article" date="2019" name="PLoS Negl. Trop. Dis.">
        <title>Revisiting the worldwide diversity of Leptospira species in the environment.</title>
        <authorList>
            <person name="Vincent A.T."/>
            <person name="Schiettekatte O."/>
            <person name="Bourhy P."/>
            <person name="Veyrier F.J."/>
            <person name="Picardeau M."/>
        </authorList>
    </citation>
    <scope>NUCLEOTIDE SEQUENCE [LARGE SCALE GENOMIC DNA]</scope>
    <source>
        <strain evidence="1">201800301</strain>
    </source>
</reference>
<dbReference type="Proteomes" id="UP000298097">
    <property type="component" value="Unassembled WGS sequence"/>
</dbReference>
<evidence type="ECO:0000313" key="1">
    <source>
        <dbReference type="EMBL" id="TGK39033.1"/>
    </source>
</evidence>
<dbReference type="EMBL" id="RQEY01000018">
    <property type="protein sequence ID" value="TGK39033.1"/>
    <property type="molecule type" value="Genomic_DNA"/>
</dbReference>
<accession>A0A4R9H2Z8</accession>
<organism evidence="1 2">
    <name type="scientific">Leptospira andrefontaineae</name>
    <dbReference type="NCBI Taxonomy" id="2484976"/>
    <lineage>
        <taxon>Bacteria</taxon>
        <taxon>Pseudomonadati</taxon>
        <taxon>Spirochaetota</taxon>
        <taxon>Spirochaetia</taxon>
        <taxon>Leptospirales</taxon>
        <taxon>Leptospiraceae</taxon>
        <taxon>Leptospira</taxon>
    </lineage>
</organism>
<keyword evidence="2" id="KW-1185">Reference proteome</keyword>
<dbReference type="AlphaFoldDB" id="A0A4R9H2Z8"/>
<comment type="caution">
    <text evidence="1">The sequence shown here is derived from an EMBL/GenBank/DDBJ whole genome shotgun (WGS) entry which is preliminary data.</text>
</comment>
<name>A0A4R9H2Z8_9LEPT</name>
<gene>
    <name evidence="1" type="ORF">EHO65_13425</name>
</gene>